<keyword evidence="3" id="KW-1185">Reference proteome</keyword>
<evidence type="ECO:0000259" key="1">
    <source>
        <dbReference type="Pfam" id="PF14417"/>
    </source>
</evidence>
<reference evidence="2 3" key="1">
    <citation type="submission" date="2018-07" db="EMBL/GenBank/DDBJ databases">
        <title>Lottiidibacillus patelloidae gen. nov., sp. nov., isolated from the intestinal tract of a marine limpet and the reclassification of B. taeanensis BH030017T, B. algicola KMM 3737T and B. hwajinpoensis SW-72T as genus Lottiidibacillus.</title>
        <authorList>
            <person name="Liu R."/>
            <person name="Huang Z."/>
        </authorList>
    </citation>
    <scope>NUCLEOTIDE SEQUENCE [LARGE SCALE GENOMIC DNA]</scope>
    <source>
        <strain evidence="2 3">BH030017</strain>
    </source>
</reference>
<dbReference type="EMBL" id="QOCW01000028">
    <property type="protein sequence ID" value="RBW67862.1"/>
    <property type="molecule type" value="Genomic_DNA"/>
</dbReference>
<name>A0A366XP28_9BACI</name>
<evidence type="ECO:0000313" key="3">
    <source>
        <dbReference type="Proteomes" id="UP000253314"/>
    </source>
</evidence>
<evidence type="ECO:0000313" key="2">
    <source>
        <dbReference type="EMBL" id="RBW67862.1"/>
    </source>
</evidence>
<dbReference type="Proteomes" id="UP000253314">
    <property type="component" value="Unassembled WGS sequence"/>
</dbReference>
<gene>
    <name evidence="2" type="ORF">DS031_19450</name>
</gene>
<sequence length="188" mass="22600">MKNKMKQLFKDQRSVHVLYAYNNIENYLKQVVSFIEEGIMTGDYVILIENEPVYHMIYKELNTRLTEEEMEFVHYVNSFNFYFSSGSYHPPAILDYFNKMVQPYVENKVSFRSWAHVEWTTMEEPLYLIENFEKIVDEAVNQLSFPLICAYEGEEMPDYLVKILMETHPYVLMEDDFIVSEQYQQKLD</sequence>
<comment type="caution">
    <text evidence="2">The sequence shown here is derived from an EMBL/GenBank/DDBJ whole genome shotgun (WGS) entry which is preliminary data.</text>
</comment>
<feature type="domain" description="MEDS" evidence="1">
    <location>
        <begin position="16"/>
        <end position="169"/>
    </location>
</feature>
<dbReference type="AlphaFoldDB" id="A0A366XP28"/>
<proteinExistence type="predicted"/>
<dbReference type="InterPro" id="IPR025847">
    <property type="entry name" value="MEDS_domain"/>
</dbReference>
<dbReference type="Pfam" id="PF14417">
    <property type="entry name" value="MEDS"/>
    <property type="match status" value="1"/>
</dbReference>
<organism evidence="2 3">
    <name type="scientific">Bacillus taeanensis</name>
    <dbReference type="NCBI Taxonomy" id="273032"/>
    <lineage>
        <taxon>Bacteria</taxon>
        <taxon>Bacillati</taxon>
        <taxon>Bacillota</taxon>
        <taxon>Bacilli</taxon>
        <taxon>Bacillales</taxon>
        <taxon>Bacillaceae</taxon>
        <taxon>Bacillus</taxon>
    </lineage>
</organism>
<protein>
    <recommendedName>
        <fullName evidence="1">MEDS domain-containing protein</fullName>
    </recommendedName>
</protein>
<dbReference type="RefSeq" id="WP_113807803.1">
    <property type="nucleotide sequence ID" value="NZ_QOCW01000028.1"/>
</dbReference>
<dbReference type="OrthoDB" id="2855396at2"/>
<accession>A0A366XP28</accession>